<name>A0ACB0DZX2_RANTA</name>
<evidence type="ECO:0000313" key="2">
    <source>
        <dbReference type="Proteomes" id="UP001162501"/>
    </source>
</evidence>
<gene>
    <name evidence="1" type="ORF">MRATA1EN3_LOCUS4876</name>
</gene>
<evidence type="ECO:0000313" key="1">
    <source>
        <dbReference type="EMBL" id="CAI9693663.1"/>
    </source>
</evidence>
<sequence length="164" mass="17920">MKSQAPKGLGRKCLWQPPARSCLTPRVARGRAFRLQGADVSASPCRCAHGCVLRSHRFLRDESRHAGVRELGGGAQGRLTLQPGLGGGSAFRTKTLVQERPRSRPNVTNAEERPEEKLPPWPLDTALLGPTSSPWQSGWVAWSELPTINMLLGLTPRCCEMPSC</sequence>
<dbReference type="Proteomes" id="UP001162501">
    <property type="component" value="Chromosome 13"/>
</dbReference>
<reference evidence="1" key="1">
    <citation type="submission" date="2023-05" db="EMBL/GenBank/DDBJ databases">
        <authorList>
            <consortium name="ELIXIR-Norway"/>
        </authorList>
    </citation>
    <scope>NUCLEOTIDE SEQUENCE</scope>
</reference>
<dbReference type="EMBL" id="OX596097">
    <property type="protein sequence ID" value="CAI9693663.1"/>
    <property type="molecule type" value="Genomic_DNA"/>
</dbReference>
<protein>
    <submittedName>
        <fullName evidence="1">Uncharacterized protein</fullName>
    </submittedName>
</protein>
<proteinExistence type="predicted"/>
<accession>A0ACB0DZX2</accession>
<organism evidence="1 2">
    <name type="scientific">Rangifer tarandus platyrhynchus</name>
    <name type="common">Svalbard reindeer</name>
    <dbReference type="NCBI Taxonomy" id="3082113"/>
    <lineage>
        <taxon>Eukaryota</taxon>
        <taxon>Metazoa</taxon>
        <taxon>Chordata</taxon>
        <taxon>Craniata</taxon>
        <taxon>Vertebrata</taxon>
        <taxon>Euteleostomi</taxon>
        <taxon>Mammalia</taxon>
        <taxon>Eutheria</taxon>
        <taxon>Laurasiatheria</taxon>
        <taxon>Artiodactyla</taxon>
        <taxon>Ruminantia</taxon>
        <taxon>Pecora</taxon>
        <taxon>Cervidae</taxon>
        <taxon>Odocoileinae</taxon>
        <taxon>Rangifer</taxon>
    </lineage>
</organism>